<dbReference type="InterPro" id="IPR038257">
    <property type="entry name" value="CRISPR-assoc_Cas3_HD_sf"/>
</dbReference>
<dbReference type="CDD" id="cd09641">
    <property type="entry name" value="Cas3''_I"/>
    <property type="match status" value="1"/>
</dbReference>
<accession>A0ABX4LQ03</accession>
<keyword evidence="6" id="KW-0378">Hydrolase</keyword>
<dbReference type="SMART" id="SM00487">
    <property type="entry name" value="DEXDc"/>
    <property type="match status" value="1"/>
</dbReference>
<dbReference type="InterPro" id="IPR027417">
    <property type="entry name" value="P-loop_NTPase"/>
</dbReference>
<comment type="similarity">
    <text evidence="2">In the central section; belongs to the CRISPR-associated helicase Cas3 family.</text>
</comment>
<organism evidence="12 13">
    <name type="scientific">Malaciobacter canalis</name>
    <dbReference type="NCBI Taxonomy" id="1912871"/>
    <lineage>
        <taxon>Bacteria</taxon>
        <taxon>Pseudomonadati</taxon>
        <taxon>Campylobacterota</taxon>
        <taxon>Epsilonproteobacteria</taxon>
        <taxon>Campylobacterales</taxon>
        <taxon>Arcobacteraceae</taxon>
        <taxon>Malaciobacter</taxon>
    </lineage>
</organism>
<keyword evidence="5" id="KW-0547">Nucleotide-binding</keyword>
<dbReference type="SUPFAM" id="SSF52540">
    <property type="entry name" value="P-loop containing nucleoside triphosphate hydrolases"/>
    <property type="match status" value="1"/>
</dbReference>
<evidence type="ECO:0000256" key="3">
    <source>
        <dbReference type="ARBA" id="ARBA00022722"/>
    </source>
</evidence>
<feature type="domain" description="HD Cas3-type" evidence="11">
    <location>
        <begin position="19"/>
        <end position="198"/>
    </location>
</feature>
<dbReference type="Proteomes" id="UP000221384">
    <property type="component" value="Unassembled WGS sequence"/>
</dbReference>
<dbReference type="SMART" id="SM00490">
    <property type="entry name" value="HELICc"/>
    <property type="match status" value="1"/>
</dbReference>
<dbReference type="NCBIfam" id="TIGR01596">
    <property type="entry name" value="cas3_HD"/>
    <property type="match status" value="1"/>
</dbReference>
<dbReference type="RefSeq" id="WP_099334320.1">
    <property type="nucleotide sequence ID" value="NZ_CP042812.1"/>
</dbReference>
<dbReference type="Gene3D" id="3.40.50.300">
    <property type="entry name" value="P-loop containing nucleotide triphosphate hydrolases"/>
    <property type="match status" value="2"/>
</dbReference>
<dbReference type="Gene3D" id="1.10.3210.30">
    <property type="match status" value="1"/>
</dbReference>
<evidence type="ECO:0000256" key="4">
    <source>
        <dbReference type="ARBA" id="ARBA00022723"/>
    </source>
</evidence>
<dbReference type="Pfam" id="PF00270">
    <property type="entry name" value="DEAD"/>
    <property type="match status" value="1"/>
</dbReference>
<evidence type="ECO:0000256" key="1">
    <source>
        <dbReference type="ARBA" id="ARBA00006847"/>
    </source>
</evidence>
<feature type="domain" description="Helicase ATP-binding" evidence="10">
    <location>
        <begin position="258"/>
        <end position="449"/>
    </location>
</feature>
<keyword evidence="9" id="KW-0051">Antiviral defense</keyword>
<keyword evidence="4" id="KW-0479">Metal-binding</keyword>
<protein>
    <submittedName>
        <fullName evidence="12">CRISPR-associated helicase/endonuclease Cas3</fullName>
    </submittedName>
</protein>
<reference evidence="12 13" key="1">
    <citation type="submission" date="2017-09" db="EMBL/GenBank/DDBJ databases">
        <authorList>
            <person name="Perez-Cataluna A."/>
            <person name="Figueras M.J."/>
            <person name="Salas-Masso N."/>
        </authorList>
    </citation>
    <scope>NUCLEOTIDE SEQUENCE [LARGE SCALE GENOMIC DNA]</scope>
    <source>
        <strain evidence="12 13">F138-33</strain>
    </source>
</reference>
<comment type="similarity">
    <text evidence="1">In the N-terminal section; belongs to the CRISPR-associated nuclease Cas3-HD family.</text>
</comment>
<dbReference type="InterPro" id="IPR054712">
    <property type="entry name" value="Cas3-like_dom"/>
</dbReference>
<evidence type="ECO:0000313" key="12">
    <source>
        <dbReference type="EMBL" id="PHO10025.1"/>
    </source>
</evidence>
<dbReference type="InterPro" id="IPR001650">
    <property type="entry name" value="Helicase_C-like"/>
</dbReference>
<gene>
    <name evidence="12" type="ORF">CPG37_06705</name>
</gene>
<keyword evidence="8" id="KW-0067">ATP-binding</keyword>
<keyword evidence="13" id="KW-1185">Reference proteome</keyword>
<dbReference type="InterPro" id="IPR006483">
    <property type="entry name" value="CRISPR-assoc_Cas3_HD"/>
</dbReference>
<keyword evidence="7" id="KW-0347">Helicase</keyword>
<proteinExistence type="inferred from homology"/>
<dbReference type="InterPro" id="IPR014001">
    <property type="entry name" value="Helicase_ATP-bd"/>
</dbReference>
<keyword evidence="3" id="KW-0540">Nuclease</keyword>
<dbReference type="PROSITE" id="PS51643">
    <property type="entry name" value="HD_CAS3"/>
    <property type="match status" value="1"/>
</dbReference>
<sequence>MYVKLDEQKYEKYFAHTCKNKPKEKLIEHCNLTKLYLEKIIKEKNLSNLIDKMISDLDKDNFILIKKFFYNAIFLHDLGKTNNSFQANKMDNELFEKTTLSSEHSIYSAKEFIKLFTEEVDNIEDDEIFDKINYILNTFSYAITKHHGKLDSIEDYNIEEDGSYELVKKKSEKYINNPFEFYILNKLLFSILVSSDYYATTHYMADLTIEDFGTIKNKQKIINKFEEYKIVKNIRSGENIKGINKLRSKMFLEAEENLLENFDKNIFYLEAPTGSGKTLTSLNLAIKLIKQEDINKIFYVFPFNTLVEQTKKQLGDIFDKDLNMEVINSITPIKEITDQEQEDEESKYQKSYMSRLFFHNELILTTHIAFFNILFGITKEDNFPLWQMANSVIILDEIQSYDNKLWSYMIKFFSIYAKVLNMKIIIMSATLPKLDNLIDSEENKDIFVELIKNKNDYFQSEYFKNRVEVDFSLLEQYKEIKYDILIDKLDIEKENYSKIVFEFIKKDSAREFFEKIEEDIRFSNFEIFELSGDDNKATREHVIQKIKDEKELKIILVATQVIEAGVDIDMDLGFKDISTIDSEEQFLGRINRSCLKLENKYKPKVYFFNKDEESRIYKEDNRIEDNLRKSEFRQVLLNKDFESFYKNVFKRIKNNDAKIEDGILGNFEKFNEIVQKLNYKEIQEKMRLINTQSFRLYFPFKLDISKYNIEEFKDKEKIVDYLDENKNLDGQLIWSEFEKLNDINNYAKKEIKRSELNSLMQFFTFNITKYSNKQSLRYYDYACGSYYLISDYKTFIKNGKFNRKAYQDKSKDIFW</sequence>
<evidence type="ECO:0000256" key="9">
    <source>
        <dbReference type="ARBA" id="ARBA00023118"/>
    </source>
</evidence>
<evidence type="ECO:0000313" key="13">
    <source>
        <dbReference type="Proteomes" id="UP000221384"/>
    </source>
</evidence>
<name>A0ABX4LQ03_9BACT</name>
<comment type="caution">
    <text evidence="12">The sequence shown here is derived from an EMBL/GenBank/DDBJ whole genome shotgun (WGS) entry which is preliminary data.</text>
</comment>
<evidence type="ECO:0000256" key="2">
    <source>
        <dbReference type="ARBA" id="ARBA00009046"/>
    </source>
</evidence>
<dbReference type="InterPro" id="IPR011545">
    <property type="entry name" value="DEAD/DEAH_box_helicase_dom"/>
</dbReference>
<evidence type="ECO:0000256" key="6">
    <source>
        <dbReference type="ARBA" id="ARBA00022801"/>
    </source>
</evidence>
<evidence type="ECO:0000256" key="8">
    <source>
        <dbReference type="ARBA" id="ARBA00022840"/>
    </source>
</evidence>
<dbReference type="NCBIfam" id="TIGR01587">
    <property type="entry name" value="cas3_core"/>
    <property type="match status" value="1"/>
</dbReference>
<dbReference type="EMBL" id="NWVW01000006">
    <property type="protein sequence ID" value="PHO10025.1"/>
    <property type="molecule type" value="Genomic_DNA"/>
</dbReference>
<evidence type="ECO:0000256" key="5">
    <source>
        <dbReference type="ARBA" id="ARBA00022741"/>
    </source>
</evidence>
<evidence type="ECO:0000259" key="11">
    <source>
        <dbReference type="PROSITE" id="PS51643"/>
    </source>
</evidence>
<evidence type="ECO:0000259" key="10">
    <source>
        <dbReference type="PROSITE" id="PS51192"/>
    </source>
</evidence>
<dbReference type="Pfam" id="PF22590">
    <property type="entry name" value="Cas3-like_C_2"/>
    <property type="match status" value="1"/>
</dbReference>
<dbReference type="PROSITE" id="PS51192">
    <property type="entry name" value="HELICASE_ATP_BIND_1"/>
    <property type="match status" value="1"/>
</dbReference>
<dbReference type="InterPro" id="IPR006474">
    <property type="entry name" value="Helicase_Cas3_CRISPR-ass_core"/>
</dbReference>
<evidence type="ECO:0000256" key="7">
    <source>
        <dbReference type="ARBA" id="ARBA00022806"/>
    </source>
</evidence>